<dbReference type="Proteomes" id="UP000663823">
    <property type="component" value="Unassembled WGS sequence"/>
</dbReference>
<accession>A0A814ZC81</accession>
<evidence type="ECO:0000313" key="4">
    <source>
        <dbReference type="EMBL" id="CAF3839464.1"/>
    </source>
</evidence>
<evidence type="ECO:0000313" key="2">
    <source>
        <dbReference type="EMBL" id="CAF1254815.1"/>
    </source>
</evidence>
<protein>
    <submittedName>
        <fullName evidence="1">Uncharacterized protein</fullName>
    </submittedName>
</protein>
<dbReference type="Proteomes" id="UP000663889">
    <property type="component" value="Unassembled WGS sequence"/>
</dbReference>
<organism evidence="1 5">
    <name type="scientific">Rotaria sordida</name>
    <dbReference type="NCBI Taxonomy" id="392033"/>
    <lineage>
        <taxon>Eukaryota</taxon>
        <taxon>Metazoa</taxon>
        <taxon>Spiralia</taxon>
        <taxon>Gnathifera</taxon>
        <taxon>Rotifera</taxon>
        <taxon>Eurotatoria</taxon>
        <taxon>Bdelloidea</taxon>
        <taxon>Philodinida</taxon>
        <taxon>Philodinidae</taxon>
        <taxon>Rotaria</taxon>
    </lineage>
</organism>
<reference evidence="1" key="1">
    <citation type="submission" date="2021-02" db="EMBL/GenBank/DDBJ databases">
        <authorList>
            <person name="Nowell W R."/>
        </authorList>
    </citation>
    <scope>NUCLEOTIDE SEQUENCE</scope>
</reference>
<dbReference type="Proteomes" id="UP000663882">
    <property type="component" value="Unassembled WGS sequence"/>
</dbReference>
<dbReference type="EMBL" id="CAJNOU010001809">
    <property type="protein sequence ID" value="CAF1254815.1"/>
    <property type="molecule type" value="Genomic_DNA"/>
</dbReference>
<dbReference type="EMBL" id="CAJOAX010000922">
    <property type="protein sequence ID" value="CAF3666858.1"/>
    <property type="molecule type" value="Genomic_DNA"/>
</dbReference>
<name>A0A814ZC81_9BILA</name>
<dbReference type="EMBL" id="CAJNOO010002149">
    <property type="protein sequence ID" value="CAF1240914.1"/>
    <property type="molecule type" value="Genomic_DNA"/>
</dbReference>
<evidence type="ECO:0000313" key="1">
    <source>
        <dbReference type="EMBL" id="CAF1240914.1"/>
    </source>
</evidence>
<comment type="caution">
    <text evidence="1">The sequence shown here is derived from an EMBL/GenBank/DDBJ whole genome shotgun (WGS) entry which is preliminary data.</text>
</comment>
<dbReference type="AlphaFoldDB" id="A0A814ZC81"/>
<evidence type="ECO:0000313" key="3">
    <source>
        <dbReference type="EMBL" id="CAF3666858.1"/>
    </source>
</evidence>
<dbReference type="Proteomes" id="UP000663874">
    <property type="component" value="Unassembled WGS sequence"/>
</dbReference>
<sequence>MIKKYFFITLTELIISTLLSRSVIFVSAKMNNLCIRDIKLTETYEILLTKAAYDVFLTNDQDNIVAKSTFDDSSMKSKVLRASYRGKANAMDRQIYKKPITLRSLSTSATYNNTKQPSTKYFITNTDDKISTTITTTNRSVNYSLDSVLNFTLELEKRSTDDIQRRHTISTNDIDPLLLNGLTEEENQLNLIGKKNK</sequence>
<gene>
    <name evidence="4" type="ORF">FNK824_LOCUS17252</name>
    <name evidence="3" type="ORF">OTI717_LOCUS10293</name>
    <name evidence="1" type="ORF">RFH988_LOCUS26663</name>
    <name evidence="2" type="ORF">SEV965_LOCUS23924</name>
</gene>
<dbReference type="EMBL" id="CAJOBE010002715">
    <property type="protein sequence ID" value="CAF3839464.1"/>
    <property type="molecule type" value="Genomic_DNA"/>
</dbReference>
<evidence type="ECO:0000313" key="5">
    <source>
        <dbReference type="Proteomes" id="UP000663882"/>
    </source>
</evidence>
<dbReference type="OrthoDB" id="10460076at2759"/>
<proteinExistence type="predicted"/>